<dbReference type="Gene3D" id="1.25.40.10">
    <property type="entry name" value="Tetratricopeptide repeat domain"/>
    <property type="match status" value="1"/>
</dbReference>
<keyword evidence="4" id="KW-0804">Transcription</keyword>
<organism evidence="7 8">
    <name type="scientific">Nocardia arthritidis</name>
    <dbReference type="NCBI Taxonomy" id="228602"/>
    <lineage>
        <taxon>Bacteria</taxon>
        <taxon>Bacillati</taxon>
        <taxon>Actinomycetota</taxon>
        <taxon>Actinomycetes</taxon>
        <taxon>Mycobacteriales</taxon>
        <taxon>Nocardiaceae</taxon>
        <taxon>Nocardia</taxon>
    </lineage>
</organism>
<dbReference type="KEGG" id="nah:F5544_08875"/>
<keyword evidence="8" id="KW-1185">Reference proteome</keyword>
<proteinExistence type="inferred from homology"/>
<dbReference type="SMART" id="SM01043">
    <property type="entry name" value="BTAD"/>
    <property type="match status" value="1"/>
</dbReference>
<dbReference type="SUPFAM" id="SSF48452">
    <property type="entry name" value="TPR-like"/>
    <property type="match status" value="1"/>
</dbReference>
<feature type="DNA-binding region" description="OmpR/PhoB-type" evidence="5">
    <location>
        <begin position="1"/>
        <end position="102"/>
    </location>
</feature>
<dbReference type="GO" id="GO:0006355">
    <property type="term" value="P:regulation of DNA-templated transcription"/>
    <property type="evidence" value="ECO:0007669"/>
    <property type="project" value="InterPro"/>
</dbReference>
<dbReference type="PANTHER" id="PTHR35807">
    <property type="entry name" value="TRANSCRIPTIONAL REGULATOR REDD-RELATED"/>
    <property type="match status" value="1"/>
</dbReference>
<dbReference type="EMBL" id="CP046172">
    <property type="protein sequence ID" value="QIS09676.1"/>
    <property type="molecule type" value="Genomic_DNA"/>
</dbReference>
<dbReference type="Gene3D" id="1.10.10.10">
    <property type="entry name" value="Winged helix-like DNA-binding domain superfamily/Winged helix DNA-binding domain"/>
    <property type="match status" value="1"/>
</dbReference>
<dbReference type="PRINTS" id="PR00364">
    <property type="entry name" value="DISEASERSIST"/>
</dbReference>
<protein>
    <recommendedName>
        <fullName evidence="6">OmpR/PhoB-type domain-containing protein</fullName>
    </recommendedName>
</protein>
<gene>
    <name evidence="7" type="ORF">F5544_08875</name>
</gene>
<comment type="similarity">
    <text evidence="1">Belongs to the AfsR/DnrI/RedD regulatory family.</text>
</comment>
<dbReference type="AlphaFoldDB" id="A0A6G9Y9F3"/>
<dbReference type="GO" id="GO:0000160">
    <property type="term" value="P:phosphorelay signal transduction system"/>
    <property type="evidence" value="ECO:0007669"/>
    <property type="project" value="InterPro"/>
</dbReference>
<evidence type="ECO:0000313" key="7">
    <source>
        <dbReference type="EMBL" id="QIS09676.1"/>
    </source>
</evidence>
<dbReference type="Gene3D" id="3.40.50.300">
    <property type="entry name" value="P-loop containing nucleotide triphosphate hydrolases"/>
    <property type="match status" value="1"/>
</dbReference>
<dbReference type="Proteomes" id="UP000503540">
    <property type="component" value="Chromosome"/>
</dbReference>
<dbReference type="PROSITE" id="PS51755">
    <property type="entry name" value="OMPR_PHOB"/>
    <property type="match status" value="1"/>
</dbReference>
<dbReference type="InterPro" id="IPR011990">
    <property type="entry name" value="TPR-like_helical_dom_sf"/>
</dbReference>
<dbReference type="GO" id="GO:0043531">
    <property type="term" value="F:ADP binding"/>
    <property type="evidence" value="ECO:0007669"/>
    <property type="project" value="InterPro"/>
</dbReference>
<evidence type="ECO:0000256" key="5">
    <source>
        <dbReference type="PROSITE-ProRule" id="PRU01091"/>
    </source>
</evidence>
<evidence type="ECO:0000256" key="4">
    <source>
        <dbReference type="ARBA" id="ARBA00023163"/>
    </source>
</evidence>
<feature type="domain" description="OmpR/PhoB-type" evidence="6">
    <location>
        <begin position="1"/>
        <end position="102"/>
    </location>
</feature>
<dbReference type="CDD" id="cd15831">
    <property type="entry name" value="BTAD"/>
    <property type="match status" value="1"/>
</dbReference>
<sequence length="631" mass="69448">MAQPQIRYDVLGSFTAWRDDREIELGTAKQQAVLVALLLEMNRPVTMNAIIDGVWGEHPPGDARNGVQTYVSRLRRALAPRPAHNVSESALVWADTGYVLHGNPSLADYIAFDRRIGTAEQYWREGDLAAAAAHTNAALELWRGEPFSGLAGPTIEAERRRLQERYLTSLELRAGIKLARGRHAEAVAELVPLVVSYPLQERFRALLMLGLYHCGRQAEALMVFQDAQRRLANEVGIEPGRELRELHRRILRDEIEPAFGESTGGITDFIGRDLELRRPHTITPVPEIAVPEPAGAAADTGEPSRNQLPGDIADFTGRSTELDSLLADVPPRAAAHRTVLIEAIDGMAGVGKTALAIHAAHQLSGRYPDAQLYIDLHGYATDREPVDPMTALEQLLRAVGVPGETMPADLDARAALWRTRIASLSVLLVLDNVADADQVRPLLPGTPDCLVLITSRRRLIDLEVSRTLSLDVLSREDATALFTSIVSDDRVLTQPDAVAETVRLCGYLPLAIRIAAGRLRARPVWPIDRLAKRLRQPRNRLEHLSAGSRSVSAALTASFQDLPTDQQRVFRLLGLRQGRSFDIDATAALADIDVDSAERILEALVDVHMLEQVLPGRYRFHSLVGDYAAMV</sequence>
<evidence type="ECO:0000256" key="2">
    <source>
        <dbReference type="ARBA" id="ARBA00023015"/>
    </source>
</evidence>
<dbReference type="InterPro" id="IPR051677">
    <property type="entry name" value="AfsR-DnrI-RedD_regulator"/>
</dbReference>
<dbReference type="InterPro" id="IPR036388">
    <property type="entry name" value="WH-like_DNA-bd_sf"/>
</dbReference>
<dbReference type="InterPro" id="IPR016032">
    <property type="entry name" value="Sig_transdc_resp-reg_C-effctor"/>
</dbReference>
<dbReference type="InterPro" id="IPR027417">
    <property type="entry name" value="P-loop_NTPase"/>
</dbReference>
<dbReference type="SMART" id="SM00862">
    <property type="entry name" value="Trans_reg_C"/>
    <property type="match status" value="1"/>
</dbReference>
<accession>A0A6G9Y9F3</accession>
<dbReference type="SUPFAM" id="SSF46894">
    <property type="entry name" value="C-terminal effector domain of the bipartite response regulators"/>
    <property type="match status" value="1"/>
</dbReference>
<evidence type="ECO:0000313" key="8">
    <source>
        <dbReference type="Proteomes" id="UP000503540"/>
    </source>
</evidence>
<dbReference type="SUPFAM" id="SSF52540">
    <property type="entry name" value="P-loop containing nucleoside triphosphate hydrolases"/>
    <property type="match status" value="1"/>
</dbReference>
<dbReference type="RefSeq" id="WP_167472750.1">
    <property type="nucleotide sequence ID" value="NZ_CP046172.1"/>
</dbReference>
<dbReference type="Pfam" id="PF00486">
    <property type="entry name" value="Trans_reg_C"/>
    <property type="match status" value="1"/>
</dbReference>
<dbReference type="InterPro" id="IPR005158">
    <property type="entry name" value="BTAD"/>
</dbReference>
<evidence type="ECO:0000259" key="6">
    <source>
        <dbReference type="PROSITE" id="PS51755"/>
    </source>
</evidence>
<dbReference type="InterPro" id="IPR001867">
    <property type="entry name" value="OmpR/PhoB-type_DNA-bd"/>
</dbReference>
<name>A0A6G9Y9F3_9NOCA</name>
<keyword evidence="2" id="KW-0805">Transcription regulation</keyword>
<keyword evidence="3 5" id="KW-0238">DNA-binding</keyword>
<dbReference type="PANTHER" id="PTHR35807:SF1">
    <property type="entry name" value="TRANSCRIPTIONAL REGULATOR REDD"/>
    <property type="match status" value="1"/>
</dbReference>
<evidence type="ECO:0000256" key="3">
    <source>
        <dbReference type="ARBA" id="ARBA00023125"/>
    </source>
</evidence>
<reference evidence="7 8" key="1">
    <citation type="journal article" date="2019" name="ACS Chem. Biol.">
        <title>Identification and Mobilization of a Cryptic Antibiotic Biosynthesis Gene Locus from a Human-Pathogenic Nocardia Isolate.</title>
        <authorList>
            <person name="Herisse M."/>
            <person name="Ishida K."/>
            <person name="Porter J.L."/>
            <person name="Howden B."/>
            <person name="Hertweck C."/>
            <person name="Stinear T.P."/>
            <person name="Pidot S.J."/>
        </authorList>
    </citation>
    <scope>NUCLEOTIDE SEQUENCE [LARGE SCALE GENOMIC DNA]</scope>
    <source>
        <strain evidence="7 8">AUSMDU00012717</strain>
    </source>
</reference>
<dbReference type="Pfam" id="PF03704">
    <property type="entry name" value="BTAD"/>
    <property type="match status" value="1"/>
</dbReference>
<evidence type="ECO:0000256" key="1">
    <source>
        <dbReference type="ARBA" id="ARBA00005820"/>
    </source>
</evidence>
<dbReference type="GO" id="GO:0003677">
    <property type="term" value="F:DNA binding"/>
    <property type="evidence" value="ECO:0007669"/>
    <property type="project" value="UniProtKB-UniRule"/>
</dbReference>